<dbReference type="InterPro" id="IPR009571">
    <property type="entry name" value="SUR7/Rim9-like_fungi"/>
</dbReference>
<dbReference type="GeneID" id="59293065"/>
<feature type="compositionally biased region" description="Polar residues" evidence="1">
    <location>
        <begin position="22"/>
        <end position="42"/>
    </location>
</feature>
<feature type="transmembrane region" description="Helical" evidence="2">
    <location>
        <begin position="155"/>
        <end position="178"/>
    </location>
</feature>
<feature type="transmembrane region" description="Helical" evidence="2">
    <location>
        <begin position="214"/>
        <end position="241"/>
    </location>
</feature>
<evidence type="ECO:0000313" key="3">
    <source>
        <dbReference type="EMBL" id="KAF6229568.1"/>
    </source>
</evidence>
<dbReference type="AlphaFoldDB" id="A0A8H6FJ96"/>
<feature type="transmembrane region" description="Helical" evidence="2">
    <location>
        <begin position="53"/>
        <end position="73"/>
    </location>
</feature>
<feature type="transmembrane region" description="Helical" evidence="2">
    <location>
        <begin position="185"/>
        <end position="208"/>
    </location>
</feature>
<dbReference type="Pfam" id="PF06687">
    <property type="entry name" value="SUR7"/>
    <property type="match status" value="1"/>
</dbReference>
<sequence length="328" mass="36038">MALPAFVSNHRSRKVPQEKSTAHISPSSSGLSPNNDALHPSPSTVRAATRTRLIFSLLTSLLFLIALVFLILVEVGNTNAHRAVVGSIYFLKLDLSHIIPQAVPQATLINSIARTLGLHDFYQVGLWNYCEGYGSGITGCSKPQTLYWFNPVEIILNQLLAGATIALPANIISALSLVRTASHWMFALFLTGVSTCFVSIFLTPLSIYTRWATFPIAIFAFLSALTTTAGSIIATVMFIIFEKVIHSAEGEVNIVPEIGFKMFAFMWVASACAIVGWLVQLGLCCCCASRRDVRLGKKTGRAKAWRERGEVPPHETRERKRGLFGRKR</sequence>
<feature type="compositionally biased region" description="Basic residues" evidence="1">
    <location>
        <begin position="319"/>
        <end position="328"/>
    </location>
</feature>
<feature type="region of interest" description="Disordered" evidence="1">
    <location>
        <begin position="305"/>
        <end position="328"/>
    </location>
</feature>
<feature type="compositionally biased region" description="Basic and acidic residues" evidence="1">
    <location>
        <begin position="305"/>
        <end position="318"/>
    </location>
</feature>
<dbReference type="EMBL" id="JACCJC010000071">
    <property type="protein sequence ID" value="KAF6229568.1"/>
    <property type="molecule type" value="Genomic_DNA"/>
</dbReference>
<reference evidence="3 4" key="1">
    <citation type="journal article" date="2020" name="Genomics">
        <title>Complete, high-quality genomes from long-read metagenomic sequencing of two wolf lichen thalli reveals enigmatic genome architecture.</title>
        <authorList>
            <person name="McKenzie S.K."/>
            <person name="Walston R.F."/>
            <person name="Allen J.L."/>
        </authorList>
    </citation>
    <scope>NUCLEOTIDE SEQUENCE [LARGE SCALE GENOMIC DNA]</scope>
    <source>
        <strain evidence="3">WasteWater2</strain>
    </source>
</reference>
<dbReference type="InterPro" id="IPR052413">
    <property type="entry name" value="SUR7_domain"/>
</dbReference>
<dbReference type="GO" id="GO:0005886">
    <property type="term" value="C:plasma membrane"/>
    <property type="evidence" value="ECO:0007669"/>
    <property type="project" value="InterPro"/>
</dbReference>
<name>A0A8H6FJ96_9LECA</name>
<dbReference type="Proteomes" id="UP000578531">
    <property type="component" value="Unassembled WGS sequence"/>
</dbReference>
<dbReference type="PANTHER" id="PTHR28019:SF2">
    <property type="entry name" value="CELL MEMBRANE PROTEIN YLR413W-RELATED"/>
    <property type="match status" value="1"/>
</dbReference>
<dbReference type="OrthoDB" id="2327445at2759"/>
<protein>
    <submittedName>
        <fullName evidence="3">Uncharacterized protein</fullName>
    </submittedName>
</protein>
<organism evidence="3 4">
    <name type="scientific">Letharia columbiana</name>
    <dbReference type="NCBI Taxonomy" id="112416"/>
    <lineage>
        <taxon>Eukaryota</taxon>
        <taxon>Fungi</taxon>
        <taxon>Dikarya</taxon>
        <taxon>Ascomycota</taxon>
        <taxon>Pezizomycotina</taxon>
        <taxon>Lecanoromycetes</taxon>
        <taxon>OSLEUM clade</taxon>
        <taxon>Lecanoromycetidae</taxon>
        <taxon>Lecanorales</taxon>
        <taxon>Lecanorineae</taxon>
        <taxon>Parmeliaceae</taxon>
        <taxon>Letharia</taxon>
    </lineage>
</organism>
<comment type="caution">
    <text evidence="3">The sequence shown here is derived from an EMBL/GenBank/DDBJ whole genome shotgun (WGS) entry which is preliminary data.</text>
</comment>
<evidence type="ECO:0000256" key="2">
    <source>
        <dbReference type="SAM" id="Phobius"/>
    </source>
</evidence>
<gene>
    <name evidence="3" type="ORF">HO173_011423</name>
</gene>
<proteinExistence type="predicted"/>
<accession>A0A8H6FJ96</accession>
<keyword evidence="2" id="KW-1133">Transmembrane helix</keyword>
<keyword evidence="2" id="KW-0812">Transmembrane</keyword>
<evidence type="ECO:0000256" key="1">
    <source>
        <dbReference type="SAM" id="MobiDB-lite"/>
    </source>
</evidence>
<evidence type="ECO:0000313" key="4">
    <source>
        <dbReference type="Proteomes" id="UP000578531"/>
    </source>
</evidence>
<feature type="transmembrane region" description="Helical" evidence="2">
    <location>
        <begin position="262"/>
        <end position="283"/>
    </location>
</feature>
<keyword evidence="4" id="KW-1185">Reference proteome</keyword>
<dbReference type="PANTHER" id="PTHR28019">
    <property type="entry name" value="CELL MEMBRANE PROTEIN YLR413W-RELATED"/>
    <property type="match status" value="1"/>
</dbReference>
<dbReference type="RefSeq" id="XP_037159760.1">
    <property type="nucleotide sequence ID" value="XM_037313303.1"/>
</dbReference>
<dbReference type="GO" id="GO:0051285">
    <property type="term" value="C:cell cortex of cell tip"/>
    <property type="evidence" value="ECO:0007669"/>
    <property type="project" value="TreeGrafter"/>
</dbReference>
<keyword evidence="2" id="KW-0472">Membrane</keyword>
<dbReference type="GO" id="GO:0031505">
    <property type="term" value="P:fungal-type cell wall organization"/>
    <property type="evidence" value="ECO:0007669"/>
    <property type="project" value="TreeGrafter"/>
</dbReference>
<feature type="region of interest" description="Disordered" evidence="1">
    <location>
        <begin position="1"/>
        <end position="42"/>
    </location>
</feature>